<evidence type="ECO:0000259" key="6">
    <source>
        <dbReference type="Pfam" id="PF03717"/>
    </source>
</evidence>
<keyword evidence="8" id="KW-0131">Cell cycle</keyword>
<dbReference type="PANTHER" id="PTHR30627:SF24">
    <property type="entry name" value="PENICILLIN-BINDING PROTEIN 4B"/>
    <property type="match status" value="1"/>
</dbReference>
<protein>
    <submittedName>
        <fullName evidence="8">Cell division protein FtsI/penicillin-binding protein 2</fullName>
    </submittedName>
</protein>
<feature type="domain" description="Penicillin-binding protein transpeptidase" evidence="5">
    <location>
        <begin position="380"/>
        <end position="623"/>
    </location>
</feature>
<comment type="caution">
    <text evidence="8">The sequence shown here is derived from an EMBL/GenBank/DDBJ whole genome shotgun (WGS) entry which is preliminary data.</text>
</comment>
<feature type="domain" description="Penicillin-binding protein dimerisation" evidence="6">
    <location>
        <begin position="172"/>
        <end position="340"/>
    </location>
</feature>
<feature type="region of interest" description="Disordered" evidence="4">
    <location>
        <begin position="1"/>
        <end position="23"/>
    </location>
</feature>
<dbReference type="Gene3D" id="3.40.710.10">
    <property type="entry name" value="DD-peptidase/beta-lactamase superfamily"/>
    <property type="match status" value="1"/>
</dbReference>
<dbReference type="Pfam" id="PF03717">
    <property type="entry name" value="PBP_dimer"/>
    <property type="match status" value="1"/>
</dbReference>
<dbReference type="EMBL" id="VFPM01000001">
    <property type="protein sequence ID" value="TQM65022.1"/>
    <property type="molecule type" value="Genomic_DNA"/>
</dbReference>
<comment type="subcellular location">
    <subcellularLocation>
        <location evidence="1">Membrane</location>
    </subcellularLocation>
</comment>
<dbReference type="GO" id="GO:0051301">
    <property type="term" value="P:cell division"/>
    <property type="evidence" value="ECO:0007669"/>
    <property type="project" value="UniProtKB-KW"/>
</dbReference>
<dbReference type="InterPro" id="IPR050515">
    <property type="entry name" value="Beta-lactam/transpept"/>
</dbReference>
<evidence type="ECO:0000256" key="2">
    <source>
        <dbReference type="ARBA" id="ARBA00007171"/>
    </source>
</evidence>
<dbReference type="InterPro" id="IPR012338">
    <property type="entry name" value="Beta-lactam/transpept-like"/>
</dbReference>
<organism evidence="8 9">
    <name type="scientific">Humibacillus xanthopallidus</name>
    <dbReference type="NCBI Taxonomy" id="412689"/>
    <lineage>
        <taxon>Bacteria</taxon>
        <taxon>Bacillati</taxon>
        <taxon>Actinomycetota</taxon>
        <taxon>Actinomycetes</taxon>
        <taxon>Micrococcales</taxon>
        <taxon>Intrasporangiaceae</taxon>
        <taxon>Humibacillus</taxon>
    </lineage>
</organism>
<dbReference type="Pfam" id="PF05223">
    <property type="entry name" value="MecA_N"/>
    <property type="match status" value="1"/>
</dbReference>
<keyword evidence="9" id="KW-1185">Reference proteome</keyword>
<dbReference type="PANTHER" id="PTHR30627">
    <property type="entry name" value="PEPTIDOGLYCAN D,D-TRANSPEPTIDASE"/>
    <property type="match status" value="1"/>
</dbReference>
<evidence type="ECO:0000313" key="8">
    <source>
        <dbReference type="EMBL" id="TQM65022.1"/>
    </source>
</evidence>
<keyword evidence="3" id="KW-0472">Membrane</keyword>
<evidence type="ECO:0000256" key="1">
    <source>
        <dbReference type="ARBA" id="ARBA00004370"/>
    </source>
</evidence>
<dbReference type="GO" id="GO:0005886">
    <property type="term" value="C:plasma membrane"/>
    <property type="evidence" value="ECO:0007669"/>
    <property type="project" value="TreeGrafter"/>
</dbReference>
<sequence length="658" mass="67655">MTTAHRGGTYGVPMSGPHRTRRARSTVAAALGGVLVLGIGAGCSLFEQAPPPEDAAKALATGLAKADLSGVTFSGSTKPAAATAFVAKAYKDLGTLRPEVTVTSVKANDAKDAATATLQTRWDVSASPTDWTYSTTVPMRLVDNVWQVAWSPAVVAPQLTADETLAMKRTWPRRADIVDANGAKLMTEREVAVIGIDKSKVSGAAAASSAKQLAGLVGIDPGRYAAKVSAAGSKAFVEAITLRSDDPVLEKQGAAIDAVKGALTVPALKVLGPTRTFAAPILGSVGEATAEQVKDSGGVLQAGDDVGQSGLEYRYDEQLRGTPGLSMRAVKHGADGSVIDQRELFAEVSTEGEPLKVSLDSRAQTAAEAALAKQTARPTALVVVKVSTGEVLAAAVGPGAKGSTLALAGKAAPGSTFKIVSSLALVRKGATAETKLPCTETLTVNGRRFSNYTTYPKDKLGDIPMQTALAYSCNTAFISQHEKVSQDDLTSAAQSLGMGEKLDLPFTGFLGSVPATDDVVEHAASFIGQGKVEASPLTMALVVASVMKGQTVRPSLVAGAPALPAPATPLDPKEAEVLRQEMRAVVDEGSGTVLKPVGVEFAKTGTAEFGTKSPPDTHTWMVAGKGDLAIAAYNEVGDNGVTGSAPFILSFLKAYTPS</sequence>
<evidence type="ECO:0000259" key="7">
    <source>
        <dbReference type="Pfam" id="PF05223"/>
    </source>
</evidence>
<accession>A0A543I357</accession>
<gene>
    <name evidence="8" type="ORF">FBY41_1404</name>
</gene>
<dbReference type="AlphaFoldDB" id="A0A543I357"/>
<dbReference type="Pfam" id="PF00905">
    <property type="entry name" value="Transpeptidase"/>
    <property type="match status" value="1"/>
</dbReference>
<proteinExistence type="inferred from homology"/>
<reference evidence="8 9" key="1">
    <citation type="submission" date="2019-06" db="EMBL/GenBank/DDBJ databases">
        <title>Genome sequencing of plant associated microbes to promote plant fitness in Sorghum bicolor and Oryza sativa.</title>
        <authorList>
            <person name="Coleman-Derr D."/>
        </authorList>
    </citation>
    <scope>NUCLEOTIDE SEQUENCE [LARGE SCALE GENOMIC DNA]</scope>
    <source>
        <strain evidence="8 9">KV-663</strain>
    </source>
</reference>
<keyword evidence="8" id="KW-0132">Cell division</keyword>
<dbReference type="Gene3D" id="3.90.1310.10">
    <property type="entry name" value="Penicillin-binding protein 2a (Domain 2)"/>
    <property type="match status" value="1"/>
</dbReference>
<dbReference type="GO" id="GO:0071555">
    <property type="term" value="P:cell wall organization"/>
    <property type="evidence" value="ECO:0007669"/>
    <property type="project" value="TreeGrafter"/>
</dbReference>
<comment type="similarity">
    <text evidence="2">Belongs to the transpeptidase family.</text>
</comment>
<dbReference type="InterPro" id="IPR005311">
    <property type="entry name" value="PBP_dimer"/>
</dbReference>
<dbReference type="GO" id="GO:0008658">
    <property type="term" value="F:penicillin binding"/>
    <property type="evidence" value="ECO:0007669"/>
    <property type="project" value="InterPro"/>
</dbReference>
<feature type="domain" description="NTF2-like N-terminal transpeptidase" evidence="7">
    <location>
        <begin position="82"/>
        <end position="162"/>
    </location>
</feature>
<dbReference type="GO" id="GO:0046677">
    <property type="term" value="P:response to antibiotic"/>
    <property type="evidence" value="ECO:0007669"/>
    <property type="project" value="InterPro"/>
</dbReference>
<evidence type="ECO:0000313" key="9">
    <source>
        <dbReference type="Proteomes" id="UP000316747"/>
    </source>
</evidence>
<dbReference type="Proteomes" id="UP000316747">
    <property type="component" value="Unassembled WGS sequence"/>
</dbReference>
<dbReference type="SUPFAM" id="SSF56519">
    <property type="entry name" value="Penicillin binding protein dimerisation domain"/>
    <property type="match status" value="1"/>
</dbReference>
<evidence type="ECO:0000259" key="5">
    <source>
        <dbReference type="Pfam" id="PF00905"/>
    </source>
</evidence>
<dbReference type="InterPro" id="IPR007887">
    <property type="entry name" value="MecA_N"/>
</dbReference>
<dbReference type="SUPFAM" id="SSF56601">
    <property type="entry name" value="beta-lactamase/transpeptidase-like"/>
    <property type="match status" value="1"/>
</dbReference>
<evidence type="ECO:0000256" key="3">
    <source>
        <dbReference type="ARBA" id="ARBA00023136"/>
    </source>
</evidence>
<name>A0A543I357_9MICO</name>
<evidence type="ECO:0000256" key="4">
    <source>
        <dbReference type="SAM" id="MobiDB-lite"/>
    </source>
</evidence>
<dbReference type="InterPro" id="IPR036138">
    <property type="entry name" value="PBP_dimer_sf"/>
</dbReference>
<dbReference type="GO" id="GO:0071972">
    <property type="term" value="F:peptidoglycan L,D-transpeptidase activity"/>
    <property type="evidence" value="ECO:0007669"/>
    <property type="project" value="TreeGrafter"/>
</dbReference>
<dbReference type="InterPro" id="IPR001460">
    <property type="entry name" value="PCN-bd_Tpept"/>
</dbReference>